<proteinExistence type="inferred from homology"/>
<evidence type="ECO:0000256" key="1">
    <source>
        <dbReference type="ARBA" id="ARBA00011073"/>
    </source>
</evidence>
<dbReference type="Pfam" id="PF00082">
    <property type="entry name" value="Peptidase_S8"/>
    <property type="match status" value="1"/>
</dbReference>
<comment type="similarity">
    <text evidence="1 3">Belongs to the peptidase S8 family.</text>
</comment>
<dbReference type="Gene3D" id="3.50.30.30">
    <property type="match status" value="1"/>
</dbReference>
<sequence>MVTSASAETRRSTYVVHIDKSLMPKDVRIAMLDTTHTTEFLHLNPLTELWPASDYGTDVIIGAIDCGVWPESTSLKDDGMTKIPSRYFNKGVVASNPDVAIKIMNSTRDTEGHGTHTSSTVAGNYVKGASFFGYATGTARGVAPRARVAMYKVSWGFDGTYASDVIAGMDQAVADGVDIISISMGFNRVPLYAEPIAIASFGAMENGVLVSSSAGNDGPGFRTLHNGVPWGLTVAAGSIDRSFGGTLTLGNGLAIPGWTMFPARALVDDLPLIYNKTISACSSPGLLATAPYGIIICDDNSGSPFSAQVYAVTSSKVAAAIFVSEFLFYTLYYPGVVISPKDALALISYVERHA</sequence>
<dbReference type="SUPFAM" id="SSF52743">
    <property type="entry name" value="Subtilisin-like"/>
    <property type="match status" value="1"/>
</dbReference>
<evidence type="ECO:0000256" key="3">
    <source>
        <dbReference type="PROSITE-ProRule" id="PRU01240"/>
    </source>
</evidence>
<evidence type="ECO:0000313" key="5">
    <source>
        <dbReference type="EMBL" id="KAK3007647.1"/>
    </source>
</evidence>
<comment type="caution">
    <text evidence="5">The sequence shown here is derived from an EMBL/GenBank/DDBJ whole genome shotgun (WGS) entry which is preliminary data.</text>
</comment>
<dbReference type="PROSITE" id="PS51892">
    <property type="entry name" value="SUBTILASE"/>
    <property type="match status" value="1"/>
</dbReference>
<keyword evidence="6" id="KW-1185">Reference proteome</keyword>
<dbReference type="CDD" id="cd02120">
    <property type="entry name" value="PA_subtilisin_like"/>
    <property type="match status" value="1"/>
</dbReference>
<dbReference type="GO" id="GO:0006508">
    <property type="term" value="P:proteolysis"/>
    <property type="evidence" value="ECO:0007669"/>
    <property type="project" value="InterPro"/>
</dbReference>
<name>A0AA88VFD3_9ASTE</name>
<keyword evidence="2" id="KW-0732">Signal</keyword>
<dbReference type="Gene3D" id="3.40.50.200">
    <property type="entry name" value="Peptidase S8/S53 domain"/>
    <property type="match status" value="1"/>
</dbReference>
<gene>
    <name evidence="5" type="ORF">RJ639_013881</name>
</gene>
<dbReference type="InterPro" id="IPR045051">
    <property type="entry name" value="SBT"/>
</dbReference>
<dbReference type="InterPro" id="IPR000209">
    <property type="entry name" value="Peptidase_S8/S53_dom"/>
</dbReference>
<dbReference type="GO" id="GO:0004252">
    <property type="term" value="F:serine-type endopeptidase activity"/>
    <property type="evidence" value="ECO:0007669"/>
    <property type="project" value="InterPro"/>
</dbReference>
<dbReference type="AlphaFoldDB" id="A0AA88VFD3"/>
<protein>
    <recommendedName>
        <fullName evidence="4">Peptidase S8/S53 domain-containing protein</fullName>
    </recommendedName>
</protein>
<feature type="domain" description="Peptidase S8/S53" evidence="4">
    <location>
        <begin position="56"/>
        <end position="307"/>
    </location>
</feature>
<organism evidence="5 6">
    <name type="scientific">Escallonia herrerae</name>
    <dbReference type="NCBI Taxonomy" id="1293975"/>
    <lineage>
        <taxon>Eukaryota</taxon>
        <taxon>Viridiplantae</taxon>
        <taxon>Streptophyta</taxon>
        <taxon>Embryophyta</taxon>
        <taxon>Tracheophyta</taxon>
        <taxon>Spermatophyta</taxon>
        <taxon>Magnoliopsida</taxon>
        <taxon>eudicotyledons</taxon>
        <taxon>Gunneridae</taxon>
        <taxon>Pentapetalae</taxon>
        <taxon>asterids</taxon>
        <taxon>campanulids</taxon>
        <taxon>Escalloniales</taxon>
        <taxon>Escalloniaceae</taxon>
        <taxon>Escallonia</taxon>
    </lineage>
</organism>
<evidence type="ECO:0000256" key="2">
    <source>
        <dbReference type="ARBA" id="ARBA00022729"/>
    </source>
</evidence>
<evidence type="ECO:0000259" key="4">
    <source>
        <dbReference type="Pfam" id="PF00082"/>
    </source>
</evidence>
<comment type="caution">
    <text evidence="3">Lacks conserved residue(s) required for the propagation of feature annotation.</text>
</comment>
<dbReference type="PANTHER" id="PTHR10795">
    <property type="entry name" value="PROPROTEIN CONVERTASE SUBTILISIN/KEXIN"/>
    <property type="match status" value="1"/>
</dbReference>
<evidence type="ECO:0000313" key="6">
    <source>
        <dbReference type="Proteomes" id="UP001188597"/>
    </source>
</evidence>
<reference evidence="5" key="1">
    <citation type="submission" date="2022-12" db="EMBL/GenBank/DDBJ databases">
        <title>Draft genome assemblies for two species of Escallonia (Escalloniales).</title>
        <authorList>
            <person name="Chanderbali A."/>
            <person name="Dervinis C."/>
            <person name="Anghel I."/>
            <person name="Soltis D."/>
            <person name="Soltis P."/>
            <person name="Zapata F."/>
        </authorList>
    </citation>
    <scope>NUCLEOTIDE SEQUENCE</scope>
    <source>
        <strain evidence="5">UCBG64.0493</strain>
        <tissue evidence="5">Leaf</tissue>
    </source>
</reference>
<dbReference type="Proteomes" id="UP001188597">
    <property type="component" value="Unassembled WGS sequence"/>
</dbReference>
<dbReference type="EMBL" id="JAVXUP010001839">
    <property type="protein sequence ID" value="KAK3007647.1"/>
    <property type="molecule type" value="Genomic_DNA"/>
</dbReference>
<dbReference type="InterPro" id="IPR036852">
    <property type="entry name" value="Peptidase_S8/S53_dom_sf"/>
</dbReference>
<accession>A0AA88VFD3</accession>